<dbReference type="Proteomes" id="UP000178577">
    <property type="component" value="Unassembled WGS sequence"/>
</dbReference>
<dbReference type="Gene3D" id="2.60.120.10">
    <property type="entry name" value="Jelly Rolls"/>
    <property type="match status" value="1"/>
</dbReference>
<name>A0A1F5G956_9BACT</name>
<dbReference type="AlphaFoldDB" id="A0A1F5G956"/>
<evidence type="ECO:0008006" key="3">
    <source>
        <dbReference type="Google" id="ProtNLM"/>
    </source>
</evidence>
<gene>
    <name evidence="1" type="ORF">A2693_02785</name>
</gene>
<protein>
    <recommendedName>
        <fullName evidence="3">Mannose-6-phosphate isomerase type II C-terminal domain-containing protein</fullName>
    </recommendedName>
</protein>
<reference evidence="1 2" key="1">
    <citation type="journal article" date="2016" name="Nat. Commun.">
        <title>Thousands of microbial genomes shed light on interconnected biogeochemical processes in an aquifer system.</title>
        <authorList>
            <person name="Anantharaman K."/>
            <person name="Brown C.T."/>
            <person name="Hug L.A."/>
            <person name="Sharon I."/>
            <person name="Castelle C.J."/>
            <person name="Probst A.J."/>
            <person name="Thomas B.C."/>
            <person name="Singh A."/>
            <person name="Wilkins M.J."/>
            <person name="Karaoz U."/>
            <person name="Brodie E.L."/>
            <person name="Williams K.H."/>
            <person name="Hubbard S.S."/>
            <person name="Banfield J.F."/>
        </authorList>
    </citation>
    <scope>NUCLEOTIDE SEQUENCE [LARGE SCALE GENOMIC DNA]</scope>
</reference>
<dbReference type="InterPro" id="IPR014710">
    <property type="entry name" value="RmlC-like_jellyroll"/>
</dbReference>
<dbReference type="SUPFAM" id="SSF51182">
    <property type="entry name" value="RmlC-like cupins"/>
    <property type="match status" value="1"/>
</dbReference>
<evidence type="ECO:0000313" key="1">
    <source>
        <dbReference type="EMBL" id="OGD88355.1"/>
    </source>
</evidence>
<comment type="caution">
    <text evidence="1">The sequence shown here is derived from an EMBL/GenBank/DDBJ whole genome shotgun (WGS) entry which is preliminary data.</text>
</comment>
<dbReference type="EMBL" id="MFAY01000041">
    <property type="protein sequence ID" value="OGD88355.1"/>
    <property type="molecule type" value="Genomic_DNA"/>
</dbReference>
<evidence type="ECO:0000313" key="2">
    <source>
        <dbReference type="Proteomes" id="UP000178577"/>
    </source>
</evidence>
<proteinExistence type="predicted"/>
<sequence>MIKRIFRSKSDIENLSRLRTAVPHSKDAFNYRGIIVNKPWGYEYLMYENPEVAVWVLFLKYNHATSMHCHPNKKTSLMVLSGRVLVSTLEGWFEFGKCEGISIEEAVFHRTKTISRGGAFIMEIESPPNKKDLIRLKDEYGRENQEYEGQSKMTNKTKQYRYVHFHKEPLKKKDRKLIGDCNLTLISFERGLDIDQQLKTESAHLVGILKGGLVDDRGEILLSCGEIALLSEIQSRPKILARDDIIYLTISHHDRKTQKIK</sequence>
<accession>A0A1F5G956</accession>
<dbReference type="InterPro" id="IPR011051">
    <property type="entry name" value="RmlC_Cupin_sf"/>
</dbReference>
<organism evidence="1 2">
    <name type="scientific">Candidatus Curtissbacteria bacterium RIFCSPHIGHO2_01_FULL_40_12</name>
    <dbReference type="NCBI Taxonomy" id="1797710"/>
    <lineage>
        <taxon>Bacteria</taxon>
        <taxon>Candidatus Curtissiibacteriota</taxon>
    </lineage>
</organism>